<dbReference type="InterPro" id="IPR050098">
    <property type="entry name" value="TFPI/VKTCI-like"/>
</dbReference>
<dbReference type="GO" id="GO:0005615">
    <property type="term" value="C:extracellular space"/>
    <property type="evidence" value="ECO:0007669"/>
    <property type="project" value="TreeGrafter"/>
</dbReference>
<dbReference type="PRINTS" id="PR00759">
    <property type="entry name" value="BASICPTASE"/>
</dbReference>
<keyword evidence="8" id="KW-1185">Reference proteome</keyword>
<dbReference type="PROSITE" id="PS00280">
    <property type="entry name" value="BPTI_KUNITZ_1"/>
    <property type="match status" value="1"/>
</dbReference>
<keyword evidence="3" id="KW-0646">Protease inhibitor</keyword>
<evidence type="ECO:0000256" key="3">
    <source>
        <dbReference type="ARBA" id="ARBA00022690"/>
    </source>
</evidence>
<dbReference type="CDD" id="cd00109">
    <property type="entry name" value="Kunitz-type"/>
    <property type="match status" value="1"/>
</dbReference>
<gene>
    <name evidence="7" type="ORF">CHLNCDRAFT_26510</name>
</gene>
<dbReference type="Gene3D" id="4.10.410.10">
    <property type="entry name" value="Pancreatic trypsin inhibitor Kunitz domain"/>
    <property type="match status" value="1"/>
</dbReference>
<feature type="domain" description="BPTI/Kunitz inhibitor" evidence="6">
    <location>
        <begin position="12"/>
        <end position="62"/>
    </location>
</feature>
<keyword evidence="5" id="KW-1015">Disulfide bond</keyword>
<dbReference type="EMBL" id="GL433855">
    <property type="protein sequence ID" value="EFN52652.1"/>
    <property type="molecule type" value="Genomic_DNA"/>
</dbReference>
<evidence type="ECO:0000259" key="6">
    <source>
        <dbReference type="PROSITE" id="PS50279"/>
    </source>
</evidence>
<dbReference type="Pfam" id="PF00014">
    <property type="entry name" value="Kunitz_BPTI"/>
    <property type="match status" value="1"/>
</dbReference>
<evidence type="ECO:0000313" key="8">
    <source>
        <dbReference type="Proteomes" id="UP000008141"/>
    </source>
</evidence>
<reference evidence="7 8" key="1">
    <citation type="journal article" date="2010" name="Plant Cell">
        <title>The Chlorella variabilis NC64A genome reveals adaptation to photosymbiosis, coevolution with viruses, and cryptic sex.</title>
        <authorList>
            <person name="Blanc G."/>
            <person name="Duncan G."/>
            <person name="Agarkova I."/>
            <person name="Borodovsky M."/>
            <person name="Gurnon J."/>
            <person name="Kuo A."/>
            <person name="Lindquist E."/>
            <person name="Lucas S."/>
            <person name="Pangilinan J."/>
            <person name="Polle J."/>
            <person name="Salamov A."/>
            <person name="Terry A."/>
            <person name="Yamada T."/>
            <person name="Dunigan D.D."/>
            <person name="Grigoriev I.V."/>
            <person name="Claverie J.M."/>
            <person name="Van Etten J.L."/>
        </authorList>
    </citation>
    <scope>NUCLEOTIDE SEQUENCE [LARGE SCALE GENOMIC DNA]</scope>
    <source>
        <strain evidence="7 8">NC64A</strain>
    </source>
</reference>
<sequence length="68" mass="7067">SPAQGPADGQFCGQPAERGPCRAAIPSWYYDAAAATCRPFLYGGCQGNANRFAGFSECEAAAARFCQG</sequence>
<dbReference type="InterPro" id="IPR002223">
    <property type="entry name" value="Kunitz_BPTI"/>
</dbReference>
<dbReference type="InterPro" id="IPR036880">
    <property type="entry name" value="Kunitz_BPTI_sf"/>
</dbReference>
<dbReference type="SUPFAM" id="SSF57362">
    <property type="entry name" value="BPTI-like"/>
    <property type="match status" value="1"/>
</dbReference>
<evidence type="ECO:0000256" key="2">
    <source>
        <dbReference type="ARBA" id="ARBA00022525"/>
    </source>
</evidence>
<dbReference type="GeneID" id="17352134"/>
<dbReference type="Proteomes" id="UP000008141">
    <property type="component" value="Unassembled WGS sequence"/>
</dbReference>
<dbReference type="InParanoid" id="E1ZNB0"/>
<dbReference type="eggNOG" id="KOG4295">
    <property type="taxonomic scope" value="Eukaryota"/>
</dbReference>
<dbReference type="PANTHER" id="PTHR10083">
    <property type="entry name" value="KUNITZ-TYPE PROTEASE INHIBITOR-RELATED"/>
    <property type="match status" value="1"/>
</dbReference>
<dbReference type="OrthoDB" id="513598at2759"/>
<dbReference type="KEGG" id="cvr:CHLNCDRAFT_26510"/>
<dbReference type="AlphaFoldDB" id="E1ZNB0"/>
<protein>
    <recommendedName>
        <fullName evidence="6">BPTI/Kunitz inhibitor domain-containing protein</fullName>
    </recommendedName>
</protein>
<dbReference type="PROSITE" id="PS50279">
    <property type="entry name" value="BPTI_KUNITZ_2"/>
    <property type="match status" value="1"/>
</dbReference>
<keyword evidence="2" id="KW-0964">Secreted</keyword>
<proteinExistence type="predicted"/>
<keyword evidence="4" id="KW-0722">Serine protease inhibitor</keyword>
<dbReference type="GO" id="GO:0004867">
    <property type="term" value="F:serine-type endopeptidase inhibitor activity"/>
    <property type="evidence" value="ECO:0007669"/>
    <property type="project" value="UniProtKB-KW"/>
</dbReference>
<evidence type="ECO:0000256" key="5">
    <source>
        <dbReference type="ARBA" id="ARBA00023157"/>
    </source>
</evidence>
<comment type="subcellular location">
    <subcellularLocation>
        <location evidence="1">Secreted</location>
    </subcellularLocation>
</comment>
<organism evidence="8">
    <name type="scientific">Chlorella variabilis</name>
    <name type="common">Green alga</name>
    <dbReference type="NCBI Taxonomy" id="554065"/>
    <lineage>
        <taxon>Eukaryota</taxon>
        <taxon>Viridiplantae</taxon>
        <taxon>Chlorophyta</taxon>
        <taxon>core chlorophytes</taxon>
        <taxon>Trebouxiophyceae</taxon>
        <taxon>Chlorellales</taxon>
        <taxon>Chlorellaceae</taxon>
        <taxon>Chlorella clade</taxon>
        <taxon>Chlorella</taxon>
    </lineage>
</organism>
<dbReference type="InterPro" id="IPR020901">
    <property type="entry name" value="Prtase_inh_Kunz-CS"/>
</dbReference>
<evidence type="ECO:0000256" key="1">
    <source>
        <dbReference type="ARBA" id="ARBA00004613"/>
    </source>
</evidence>
<dbReference type="SMART" id="SM00131">
    <property type="entry name" value="KU"/>
    <property type="match status" value="1"/>
</dbReference>
<evidence type="ECO:0000256" key="4">
    <source>
        <dbReference type="ARBA" id="ARBA00022900"/>
    </source>
</evidence>
<dbReference type="STRING" id="554065.E1ZNB0"/>
<dbReference type="RefSeq" id="XP_005844754.1">
    <property type="nucleotide sequence ID" value="XM_005844692.1"/>
</dbReference>
<evidence type="ECO:0000313" key="7">
    <source>
        <dbReference type="EMBL" id="EFN52652.1"/>
    </source>
</evidence>
<accession>E1ZNB0</accession>
<name>E1ZNB0_CHLVA</name>
<feature type="non-terminal residue" evidence="7">
    <location>
        <position position="1"/>
    </location>
</feature>
<dbReference type="FunFam" id="4.10.410.10:FF:000020">
    <property type="entry name" value="Collagen, type VI, alpha 3"/>
    <property type="match status" value="1"/>
</dbReference>
<dbReference type="PANTHER" id="PTHR10083:SF381">
    <property type="entry name" value="BPTI_KUNITZ INHIBITOR DOMAIN-CONTAINING PROTEIN"/>
    <property type="match status" value="1"/>
</dbReference>